<evidence type="ECO:0000256" key="1">
    <source>
        <dbReference type="SAM" id="MobiDB-lite"/>
    </source>
</evidence>
<dbReference type="Pfam" id="PF13649">
    <property type="entry name" value="Methyltransf_25"/>
    <property type="match status" value="1"/>
</dbReference>
<dbReference type="Gene3D" id="3.40.50.150">
    <property type="entry name" value="Vaccinia Virus protein VP39"/>
    <property type="match status" value="1"/>
</dbReference>
<comment type="caution">
    <text evidence="3">The sequence shown here is derived from an EMBL/GenBank/DDBJ whole genome shotgun (WGS) entry which is preliminary data.</text>
</comment>
<sequence>MVSEAYIRDAVHHRLIPLPVDMEVLDEAHLEKPLDVDHLSLSNLKKTLDTFSSRHGFVVKQIYRTTGNAKWSCRSKSKANVVEDDLDDVSTCSFTVNANVRKNGGVYISSMNLNHNHPLASDASLPHDQDELDESPTMEKMETVARGTKRPISSESASDQDDNNSNSWTRNLVRNHQPSSGFWGNARWYDLQLTMRLPLVPTMLDEMVLAMPPVGEHDRVADVCAGSGACSEKVLKAYPEAEMVLFDGSKERLDMATRRLSGGSGSSRLTYFVADLNGVSILRKAPFNVIVASLAVHVLVEQPAHYASSNETGTPRRSVEIDYKRVFQMLYNSLQPNGHIIVGDHVGIASLFSQLKWMEEIGFVDVDCSWRQRDFFVLGGRRPGLRLV</sequence>
<dbReference type="InterPro" id="IPR029063">
    <property type="entry name" value="SAM-dependent_MTases_sf"/>
</dbReference>
<name>A0A6G0XXJ0_9STRA</name>
<dbReference type="Proteomes" id="UP000481153">
    <property type="component" value="Unassembled WGS sequence"/>
</dbReference>
<evidence type="ECO:0000313" key="4">
    <source>
        <dbReference type="Proteomes" id="UP000481153"/>
    </source>
</evidence>
<evidence type="ECO:0000259" key="2">
    <source>
        <dbReference type="Pfam" id="PF13649"/>
    </source>
</evidence>
<keyword evidence="4" id="KW-1185">Reference proteome</keyword>
<feature type="region of interest" description="Disordered" evidence="1">
    <location>
        <begin position="118"/>
        <end position="174"/>
    </location>
</feature>
<dbReference type="EMBL" id="VJMJ01000002">
    <property type="protein sequence ID" value="KAF0745267.1"/>
    <property type="molecule type" value="Genomic_DNA"/>
</dbReference>
<protein>
    <recommendedName>
        <fullName evidence="2">Methyltransferase domain-containing protein</fullName>
    </recommendedName>
</protein>
<proteinExistence type="predicted"/>
<feature type="compositionally biased region" description="Low complexity" evidence="1">
    <location>
        <begin position="153"/>
        <end position="167"/>
    </location>
</feature>
<evidence type="ECO:0000313" key="3">
    <source>
        <dbReference type="EMBL" id="KAF0745267.1"/>
    </source>
</evidence>
<reference evidence="3 4" key="1">
    <citation type="submission" date="2019-07" db="EMBL/GenBank/DDBJ databases">
        <title>Genomics analysis of Aphanomyces spp. identifies a new class of oomycete effector associated with host adaptation.</title>
        <authorList>
            <person name="Gaulin E."/>
        </authorList>
    </citation>
    <scope>NUCLEOTIDE SEQUENCE [LARGE SCALE GENOMIC DNA]</scope>
    <source>
        <strain evidence="3 4">ATCC 201684</strain>
    </source>
</reference>
<dbReference type="SUPFAM" id="SSF53335">
    <property type="entry name" value="S-adenosyl-L-methionine-dependent methyltransferases"/>
    <property type="match status" value="1"/>
</dbReference>
<dbReference type="CDD" id="cd02440">
    <property type="entry name" value="AdoMet_MTases"/>
    <property type="match status" value="1"/>
</dbReference>
<dbReference type="AlphaFoldDB" id="A0A6G0XXJ0"/>
<accession>A0A6G0XXJ0</accession>
<dbReference type="VEuPathDB" id="FungiDB:AeMF1_001622"/>
<dbReference type="InterPro" id="IPR041698">
    <property type="entry name" value="Methyltransf_25"/>
</dbReference>
<gene>
    <name evidence="3" type="ORF">Ae201684_000298</name>
</gene>
<organism evidence="3 4">
    <name type="scientific">Aphanomyces euteiches</name>
    <dbReference type="NCBI Taxonomy" id="100861"/>
    <lineage>
        <taxon>Eukaryota</taxon>
        <taxon>Sar</taxon>
        <taxon>Stramenopiles</taxon>
        <taxon>Oomycota</taxon>
        <taxon>Saprolegniomycetes</taxon>
        <taxon>Saprolegniales</taxon>
        <taxon>Verrucalvaceae</taxon>
        <taxon>Aphanomyces</taxon>
    </lineage>
</organism>
<feature type="domain" description="Methyltransferase" evidence="2">
    <location>
        <begin position="220"/>
        <end position="301"/>
    </location>
</feature>